<evidence type="ECO:0000313" key="2">
    <source>
        <dbReference type="EMBL" id="GMR40515.1"/>
    </source>
</evidence>
<feature type="non-terminal residue" evidence="2">
    <location>
        <position position="1"/>
    </location>
</feature>
<dbReference type="AlphaFoldDB" id="A0AAN4ZP21"/>
<feature type="non-terminal residue" evidence="2">
    <location>
        <position position="75"/>
    </location>
</feature>
<accession>A0AAN4ZP21</accession>
<protein>
    <submittedName>
        <fullName evidence="2">Uncharacterized protein</fullName>
    </submittedName>
</protein>
<evidence type="ECO:0000313" key="3">
    <source>
        <dbReference type="Proteomes" id="UP001328107"/>
    </source>
</evidence>
<dbReference type="EMBL" id="BTRK01000003">
    <property type="protein sequence ID" value="GMR40515.1"/>
    <property type="molecule type" value="Genomic_DNA"/>
</dbReference>
<reference evidence="2" key="2">
    <citation type="submission" date="2023-06" db="EMBL/GenBank/DDBJ databases">
        <title>Genome assembly of Pristionchus species.</title>
        <authorList>
            <person name="Yoshida K."/>
            <person name="Sommer R.J."/>
        </authorList>
    </citation>
    <scope>NUCLEOTIDE SEQUENCE</scope>
    <source>
        <strain evidence="2">RS5460</strain>
    </source>
</reference>
<dbReference type="EMBL" id="BTRK01000003">
    <property type="protein sequence ID" value="GMR40514.1"/>
    <property type="molecule type" value="Genomic_DNA"/>
</dbReference>
<evidence type="ECO:0000313" key="1">
    <source>
        <dbReference type="EMBL" id="GMR40514.1"/>
    </source>
</evidence>
<keyword evidence="3" id="KW-1185">Reference proteome</keyword>
<sequence>DCIHEGGWHFLALWRIPLRPEHLDECRVLGVLRRREIVHLHDVVPAVVAREEGDEKLECVINVLIELCKRQHDLF</sequence>
<comment type="caution">
    <text evidence="2">The sequence shown here is derived from an EMBL/GenBank/DDBJ whole genome shotgun (WGS) entry which is preliminary data.</text>
</comment>
<dbReference type="Proteomes" id="UP001328107">
    <property type="component" value="Unassembled WGS sequence"/>
</dbReference>
<gene>
    <name evidence="1" type="ORF">PMAYCL1PPCAC_10709</name>
    <name evidence="2" type="ORF">PMAYCL1PPCAC_10710</name>
</gene>
<proteinExistence type="predicted"/>
<reference evidence="3" key="1">
    <citation type="submission" date="2022-10" db="EMBL/GenBank/DDBJ databases">
        <title>Genome assembly of Pristionchus species.</title>
        <authorList>
            <person name="Yoshida K."/>
            <person name="Sommer R.J."/>
        </authorList>
    </citation>
    <scope>NUCLEOTIDE SEQUENCE [LARGE SCALE GENOMIC DNA]</scope>
    <source>
        <strain evidence="1 3">RS5460</strain>
    </source>
</reference>
<organism evidence="2 3">
    <name type="scientific">Pristionchus mayeri</name>
    <dbReference type="NCBI Taxonomy" id="1317129"/>
    <lineage>
        <taxon>Eukaryota</taxon>
        <taxon>Metazoa</taxon>
        <taxon>Ecdysozoa</taxon>
        <taxon>Nematoda</taxon>
        <taxon>Chromadorea</taxon>
        <taxon>Rhabditida</taxon>
        <taxon>Rhabditina</taxon>
        <taxon>Diplogasteromorpha</taxon>
        <taxon>Diplogasteroidea</taxon>
        <taxon>Neodiplogasteridae</taxon>
        <taxon>Pristionchus</taxon>
    </lineage>
</organism>
<name>A0AAN4ZP21_9BILA</name>